<reference evidence="2" key="1">
    <citation type="submission" date="2020-03" db="EMBL/GenBank/DDBJ databases">
        <title>A high-quality chromosome-level genome assembly of a woody plant with both climbing and erect habits, Rhamnella rubrinervis.</title>
        <authorList>
            <person name="Lu Z."/>
            <person name="Yang Y."/>
            <person name="Zhu X."/>
            <person name="Sun Y."/>
        </authorList>
    </citation>
    <scope>NUCLEOTIDE SEQUENCE</scope>
    <source>
        <strain evidence="2">BYM</strain>
        <tissue evidence="2">Leaf</tissue>
    </source>
</reference>
<name>A0A8K0HSS9_9ROSA</name>
<dbReference type="Proteomes" id="UP000796880">
    <property type="component" value="Unassembled WGS sequence"/>
</dbReference>
<proteinExistence type="predicted"/>
<feature type="compositionally biased region" description="Basic and acidic residues" evidence="1">
    <location>
        <begin position="262"/>
        <end position="273"/>
    </location>
</feature>
<feature type="region of interest" description="Disordered" evidence="1">
    <location>
        <begin position="157"/>
        <end position="214"/>
    </location>
</feature>
<feature type="compositionally biased region" description="Basic and acidic residues" evidence="1">
    <location>
        <begin position="167"/>
        <end position="177"/>
    </location>
</feature>
<protein>
    <submittedName>
        <fullName evidence="2">Uncharacterized protein</fullName>
    </submittedName>
</protein>
<evidence type="ECO:0000313" key="2">
    <source>
        <dbReference type="EMBL" id="KAF3457125.1"/>
    </source>
</evidence>
<evidence type="ECO:0000313" key="3">
    <source>
        <dbReference type="Proteomes" id="UP000796880"/>
    </source>
</evidence>
<accession>A0A8K0HSS9</accession>
<evidence type="ECO:0000256" key="1">
    <source>
        <dbReference type="SAM" id="MobiDB-lite"/>
    </source>
</evidence>
<dbReference type="PANTHER" id="PTHR35986:SF1">
    <property type="entry name" value="OS10G0430800 PROTEIN"/>
    <property type="match status" value="1"/>
</dbReference>
<dbReference type="EMBL" id="VOIH02000001">
    <property type="protein sequence ID" value="KAF3457125.1"/>
    <property type="molecule type" value="Genomic_DNA"/>
</dbReference>
<dbReference type="PANTHER" id="PTHR35986">
    <property type="entry name" value="EXPRESSED PROTEIN"/>
    <property type="match status" value="1"/>
</dbReference>
<gene>
    <name evidence="2" type="ORF">FNV43_RR01782</name>
</gene>
<feature type="region of interest" description="Disordered" evidence="1">
    <location>
        <begin position="235"/>
        <end position="273"/>
    </location>
</feature>
<dbReference type="AlphaFoldDB" id="A0A8K0HSS9"/>
<feature type="compositionally biased region" description="Basic residues" evidence="1">
    <location>
        <begin position="245"/>
        <end position="261"/>
    </location>
</feature>
<organism evidence="2 3">
    <name type="scientific">Rhamnella rubrinervis</name>
    <dbReference type="NCBI Taxonomy" id="2594499"/>
    <lineage>
        <taxon>Eukaryota</taxon>
        <taxon>Viridiplantae</taxon>
        <taxon>Streptophyta</taxon>
        <taxon>Embryophyta</taxon>
        <taxon>Tracheophyta</taxon>
        <taxon>Spermatophyta</taxon>
        <taxon>Magnoliopsida</taxon>
        <taxon>eudicotyledons</taxon>
        <taxon>Gunneridae</taxon>
        <taxon>Pentapetalae</taxon>
        <taxon>rosids</taxon>
        <taxon>fabids</taxon>
        <taxon>Rosales</taxon>
        <taxon>Rhamnaceae</taxon>
        <taxon>rhamnoid group</taxon>
        <taxon>Rhamneae</taxon>
        <taxon>Rhamnella</taxon>
    </lineage>
</organism>
<comment type="caution">
    <text evidence="2">The sequence shown here is derived from an EMBL/GenBank/DDBJ whole genome shotgun (WGS) entry which is preliminary data.</text>
</comment>
<feature type="compositionally biased region" description="Polar residues" evidence="1">
    <location>
        <begin position="157"/>
        <end position="166"/>
    </location>
</feature>
<feature type="compositionally biased region" description="Basic and acidic residues" evidence="1">
    <location>
        <begin position="186"/>
        <end position="203"/>
    </location>
</feature>
<keyword evidence="3" id="KW-1185">Reference proteome</keyword>
<dbReference type="OrthoDB" id="1899410at2759"/>
<sequence length="273" mass="31656">MAESLFELEQVLLSKQVKLTPQEVNVLLKCRSNIVRDFTVGAVVGAGVGWQATSKLRNLFRLYASGGVAAFFGLWKVARSLHSCYDHMLAMEGSRIQKELAHIMVTKHGNEPWIMQLISKRFCSERVFDDSSPDQPKIRWRYRNIYYDNFVNGQRTQESDSLSNSHVDSHIDYHNDYHSNSQSDSSDAHIRTRNNSDKRRINLEPKQPMNSGIDMMVDPLDCFFDYPATKEEIHHPNISSASSRMHARNHKRSHRRRRRHHHDDSLDSQDAQH</sequence>